<keyword evidence="3" id="KW-0998">Cell outer membrane</keyword>
<evidence type="ECO:0000256" key="3">
    <source>
        <dbReference type="ARBA" id="ARBA00023237"/>
    </source>
</evidence>
<dbReference type="InterPro" id="IPR013784">
    <property type="entry name" value="Carb-bd-like_fold"/>
</dbReference>
<dbReference type="OrthoDB" id="905812at2"/>
<dbReference type="PANTHER" id="PTHR40980:SF4">
    <property type="entry name" value="TONB-DEPENDENT RECEPTOR-LIKE BETA-BARREL DOMAIN-CONTAINING PROTEIN"/>
    <property type="match status" value="1"/>
</dbReference>
<comment type="subcellular location">
    <subcellularLocation>
        <location evidence="1">Cell outer membrane</location>
    </subcellularLocation>
</comment>
<dbReference type="Pfam" id="PF14905">
    <property type="entry name" value="OMP_b-brl_3"/>
    <property type="match status" value="1"/>
</dbReference>
<accession>A0A2M9B9S4</accession>
<dbReference type="GO" id="GO:0009279">
    <property type="term" value="C:cell outer membrane"/>
    <property type="evidence" value="ECO:0007669"/>
    <property type="project" value="UniProtKB-SubCell"/>
</dbReference>
<dbReference type="InterPro" id="IPR037066">
    <property type="entry name" value="Plug_dom_sf"/>
</dbReference>
<evidence type="ECO:0000256" key="1">
    <source>
        <dbReference type="ARBA" id="ARBA00004442"/>
    </source>
</evidence>
<feature type="signal peptide" evidence="4">
    <location>
        <begin position="1"/>
        <end position="19"/>
    </location>
</feature>
<evidence type="ECO:0000313" key="7">
    <source>
        <dbReference type="Proteomes" id="UP000228535"/>
    </source>
</evidence>
<dbReference type="InterPro" id="IPR041700">
    <property type="entry name" value="OMP_b-brl_3"/>
</dbReference>
<feature type="chain" id="PRO_5014618022" evidence="4">
    <location>
        <begin position="20"/>
        <end position="788"/>
    </location>
</feature>
<dbReference type="Proteomes" id="UP000228535">
    <property type="component" value="Unassembled WGS sequence"/>
</dbReference>
<dbReference type="SUPFAM" id="SSF49452">
    <property type="entry name" value="Starch-binding domain-like"/>
    <property type="match status" value="1"/>
</dbReference>
<dbReference type="PANTHER" id="PTHR40980">
    <property type="entry name" value="PLUG DOMAIN-CONTAINING PROTEIN"/>
    <property type="match status" value="1"/>
</dbReference>
<name>A0A2M9B9S4_9BACT</name>
<organism evidence="6 7">
    <name type="scientific">Hymenobacter chitinivorans DSM 11115</name>
    <dbReference type="NCBI Taxonomy" id="1121954"/>
    <lineage>
        <taxon>Bacteria</taxon>
        <taxon>Pseudomonadati</taxon>
        <taxon>Bacteroidota</taxon>
        <taxon>Cytophagia</taxon>
        <taxon>Cytophagales</taxon>
        <taxon>Hymenobacteraceae</taxon>
        <taxon>Hymenobacter</taxon>
    </lineage>
</organism>
<dbReference type="GO" id="GO:0030246">
    <property type="term" value="F:carbohydrate binding"/>
    <property type="evidence" value="ECO:0007669"/>
    <property type="project" value="InterPro"/>
</dbReference>
<evidence type="ECO:0000256" key="4">
    <source>
        <dbReference type="SAM" id="SignalP"/>
    </source>
</evidence>
<keyword evidence="2" id="KW-0472">Membrane</keyword>
<dbReference type="Gene3D" id="2.60.40.1120">
    <property type="entry name" value="Carboxypeptidase-like, regulatory domain"/>
    <property type="match status" value="1"/>
</dbReference>
<reference evidence="6 7" key="1">
    <citation type="submission" date="2017-11" db="EMBL/GenBank/DDBJ databases">
        <title>Genomic Encyclopedia of Archaeal and Bacterial Type Strains, Phase II (KMG-II): From Individual Species to Whole Genera.</title>
        <authorList>
            <person name="Goeker M."/>
        </authorList>
    </citation>
    <scope>NUCLEOTIDE SEQUENCE [LARGE SCALE GENOMIC DNA]</scope>
    <source>
        <strain evidence="6 7">DSM 11115</strain>
    </source>
</reference>
<feature type="domain" description="Outer membrane protein beta-barrel" evidence="5">
    <location>
        <begin position="366"/>
        <end position="759"/>
    </location>
</feature>
<evidence type="ECO:0000259" key="5">
    <source>
        <dbReference type="Pfam" id="PF14905"/>
    </source>
</evidence>
<evidence type="ECO:0000313" key="6">
    <source>
        <dbReference type="EMBL" id="PJJ54688.1"/>
    </source>
</evidence>
<dbReference type="EMBL" id="PGFA01000002">
    <property type="protein sequence ID" value="PJJ54688.1"/>
    <property type="molecule type" value="Genomic_DNA"/>
</dbReference>
<dbReference type="RefSeq" id="WP_100337305.1">
    <property type="nucleotide sequence ID" value="NZ_PGFA01000002.1"/>
</dbReference>
<dbReference type="SUPFAM" id="SSF56935">
    <property type="entry name" value="Porins"/>
    <property type="match status" value="1"/>
</dbReference>
<dbReference type="Gene3D" id="2.40.170.20">
    <property type="entry name" value="TonB-dependent receptor, beta-barrel domain"/>
    <property type="match status" value="1"/>
</dbReference>
<gene>
    <name evidence="6" type="ORF">CLV45_3034</name>
</gene>
<dbReference type="Gene3D" id="2.170.130.10">
    <property type="entry name" value="TonB-dependent receptor, plug domain"/>
    <property type="match status" value="1"/>
</dbReference>
<dbReference type="AlphaFoldDB" id="A0A2M9B9S4"/>
<proteinExistence type="predicted"/>
<keyword evidence="4" id="KW-0732">Signal</keyword>
<keyword evidence="7" id="KW-1185">Reference proteome</keyword>
<comment type="caution">
    <text evidence="6">The sequence shown here is derived from an EMBL/GenBank/DDBJ whole genome shotgun (WGS) entry which is preliminary data.</text>
</comment>
<dbReference type="InterPro" id="IPR036942">
    <property type="entry name" value="Beta-barrel_TonB_sf"/>
</dbReference>
<evidence type="ECO:0000256" key="2">
    <source>
        <dbReference type="ARBA" id="ARBA00023136"/>
    </source>
</evidence>
<protein>
    <submittedName>
        <fullName evidence="6">Outer membrane receptor protein involved in Fe transport</fullName>
    </submittedName>
</protein>
<dbReference type="Pfam" id="PF13620">
    <property type="entry name" value="CarboxypepD_reg"/>
    <property type="match status" value="1"/>
</dbReference>
<keyword evidence="6" id="KW-0675">Receptor</keyword>
<sequence>MKALLTLLLFLLTVVGSFAQQRFTVSGRLVDAQRQPVAFAAVALLAADSSMVASTQSSATGVYQLTGVPAGTYRVQAAALGFGKSRSAWITVGQNLTVPDLTLTTTTHALAEVQVVGRKPLLEMQAGKMIVNVAGSLTAGATALEALQKVPGLVVMNDRLSLAGREGLIIMIDGRTTQYTDVVSVLRDFPSSNIERIEVSTQPDASKDAAGSAGIINIILKKNTSVGTNGTLTLGAGYGRFGKGNAGLDLTHQNTKLSLYGNYSYARRKTYEQLNTERQAPEAEARYEQQSYQPRLANVHTFRTGADYSLSKRQTLGVLLNGYTNRTTVNAESGTVAGSGAQVVSMNDTRRQTDSYAANLNYRLQVDTLGRELTADANYSRYRNDLGSDIANSIRDERGNQARQQLRNDQNTAIELQNVRLDYVWPLLRGTKLGLGVKTSRADIESDLQLTAGQQSSLGRADSFRYSEQIHAGYGQLDGSGKSWSWQAGLRAEQTRTSATSLADNHTVARNYTQLFPSLSVDRSLTKAVALNAAYSRRIDRPSYQDLNPSIVYLDPYTSQRGNSFLKPQFTNSYKLGLLYNKQPFLLVGYSRTHDAISLVTATEDSAIYSTTANLDRLDRYSATLNLPLNLGKLLTGYAGVNVFYNQYLSQYLGSTYRTGRTAATFYGQANVKLPAHLSFEASGYFQTSGLNGLIRFRSFGALNLGVQKTLLQERATLRLAMNDVLFTAKQRGTIRYQALDVDFLSYGESRQVRLSFSYKLGNQQLKALRKRTTGLEEEKGRVKSEKE</sequence>